<dbReference type="GO" id="GO:0006506">
    <property type="term" value="P:GPI anchor biosynthetic process"/>
    <property type="evidence" value="ECO:0007669"/>
    <property type="project" value="UniProtKB-KW"/>
</dbReference>
<evidence type="ECO:0000256" key="5">
    <source>
        <dbReference type="ARBA" id="ARBA00022679"/>
    </source>
</evidence>
<keyword evidence="7" id="KW-0256">Endoplasmic reticulum</keyword>
<dbReference type="PANTHER" id="PTHR23072">
    <property type="entry name" value="PHOSPHATIDYLINOSITOL GLYCAN-RELATED"/>
    <property type="match status" value="1"/>
</dbReference>
<feature type="transmembrane region" description="Helical" evidence="11">
    <location>
        <begin position="693"/>
        <end position="709"/>
    </location>
</feature>
<dbReference type="InterPro" id="IPR037674">
    <property type="entry name" value="PIG-G_N"/>
</dbReference>
<dbReference type="GO" id="GO:0051267">
    <property type="term" value="F:CP2 mannose-ethanolamine phosphotransferase activity"/>
    <property type="evidence" value="ECO:0007669"/>
    <property type="project" value="TreeGrafter"/>
</dbReference>
<keyword evidence="10" id="KW-0325">Glycoprotein</keyword>
<evidence type="ECO:0000256" key="3">
    <source>
        <dbReference type="ARBA" id="ARBA00005315"/>
    </source>
</evidence>
<dbReference type="InterPro" id="IPR039527">
    <property type="entry name" value="PIGG/GPI7"/>
</dbReference>
<name>A0AA40G348_9HYME</name>
<feature type="transmembrane region" description="Helical" evidence="11">
    <location>
        <begin position="721"/>
        <end position="741"/>
    </location>
</feature>
<comment type="caution">
    <text evidence="13">The sequence shown here is derived from an EMBL/GenBank/DDBJ whole genome shotgun (WGS) entry which is preliminary data.</text>
</comment>
<evidence type="ECO:0000256" key="4">
    <source>
        <dbReference type="ARBA" id="ARBA00022502"/>
    </source>
</evidence>
<feature type="transmembrane region" description="Helical" evidence="11">
    <location>
        <begin position="455"/>
        <end position="475"/>
    </location>
</feature>
<dbReference type="Pfam" id="PF01663">
    <property type="entry name" value="Phosphodiest"/>
    <property type="match status" value="1"/>
</dbReference>
<comment type="similarity">
    <text evidence="3">Belongs to the PIGG/PIGN/PIGO family. PIGG subfamily.</text>
</comment>
<dbReference type="AlphaFoldDB" id="A0AA40G348"/>
<keyword evidence="14" id="KW-1185">Reference proteome</keyword>
<dbReference type="InterPro" id="IPR017850">
    <property type="entry name" value="Alkaline_phosphatase_core_sf"/>
</dbReference>
<evidence type="ECO:0000313" key="14">
    <source>
        <dbReference type="Proteomes" id="UP001177670"/>
    </source>
</evidence>
<evidence type="ECO:0000256" key="2">
    <source>
        <dbReference type="ARBA" id="ARBA00004687"/>
    </source>
</evidence>
<reference evidence="13" key="1">
    <citation type="submission" date="2021-10" db="EMBL/GenBank/DDBJ databases">
        <title>Melipona bicolor Genome sequencing and assembly.</title>
        <authorList>
            <person name="Araujo N.S."/>
            <person name="Arias M.C."/>
        </authorList>
    </citation>
    <scope>NUCLEOTIDE SEQUENCE</scope>
    <source>
        <strain evidence="13">USP_2M_L1-L4_2017</strain>
        <tissue evidence="13">Whole body</tissue>
    </source>
</reference>
<feature type="transmembrane region" description="Helical" evidence="11">
    <location>
        <begin position="628"/>
        <end position="644"/>
    </location>
</feature>
<comment type="subcellular location">
    <subcellularLocation>
        <location evidence="1">Endoplasmic reticulum membrane</location>
        <topology evidence="1">Multi-pass membrane protein</topology>
    </subcellularLocation>
</comment>
<evidence type="ECO:0000256" key="9">
    <source>
        <dbReference type="ARBA" id="ARBA00023136"/>
    </source>
</evidence>
<feature type="transmembrane region" description="Helical" evidence="11">
    <location>
        <begin position="747"/>
        <end position="764"/>
    </location>
</feature>
<gene>
    <name evidence="13" type="ORF">K0M31_019801</name>
</gene>
<dbReference type="EMBL" id="JAHYIQ010000008">
    <property type="protein sequence ID" value="KAK1130117.1"/>
    <property type="molecule type" value="Genomic_DNA"/>
</dbReference>
<keyword evidence="4" id="KW-0337">GPI-anchor biosynthesis</keyword>
<feature type="transmembrane region" description="Helical" evidence="11">
    <location>
        <begin position="487"/>
        <end position="504"/>
    </location>
</feature>
<accession>A0AA40G348</accession>
<feature type="transmembrane region" description="Helical" evidence="11">
    <location>
        <begin position="583"/>
        <end position="601"/>
    </location>
</feature>
<feature type="transmembrane region" description="Helical" evidence="11">
    <location>
        <begin position="855"/>
        <end position="873"/>
    </location>
</feature>
<feature type="transmembrane region" description="Helical" evidence="11">
    <location>
        <begin position="656"/>
        <end position="673"/>
    </location>
</feature>
<feature type="transmembrane region" description="Helical" evidence="11">
    <location>
        <begin position="12"/>
        <end position="32"/>
    </location>
</feature>
<dbReference type="PANTHER" id="PTHR23072:SF0">
    <property type="entry name" value="GPI ETHANOLAMINE PHOSPHATE TRANSFERASE 2"/>
    <property type="match status" value="1"/>
</dbReference>
<feature type="transmembrane region" description="Helical" evidence="11">
    <location>
        <begin position="549"/>
        <end position="571"/>
    </location>
</feature>
<dbReference type="Proteomes" id="UP001177670">
    <property type="component" value="Unassembled WGS sequence"/>
</dbReference>
<dbReference type="SUPFAM" id="SSF53649">
    <property type="entry name" value="Alkaline phosphatase-like"/>
    <property type="match status" value="1"/>
</dbReference>
<evidence type="ECO:0000256" key="7">
    <source>
        <dbReference type="ARBA" id="ARBA00022824"/>
    </source>
</evidence>
<dbReference type="Pfam" id="PF19316">
    <property type="entry name" value="PIGO_PIGG"/>
    <property type="match status" value="2"/>
</dbReference>
<feature type="transmembrane region" description="Helical" evidence="11">
    <location>
        <begin position="808"/>
        <end position="834"/>
    </location>
</feature>
<keyword evidence="6 11" id="KW-0812">Transmembrane</keyword>
<dbReference type="GO" id="GO:0005789">
    <property type="term" value="C:endoplasmic reticulum membrane"/>
    <property type="evidence" value="ECO:0007669"/>
    <property type="project" value="UniProtKB-SubCell"/>
</dbReference>
<evidence type="ECO:0000313" key="13">
    <source>
        <dbReference type="EMBL" id="KAK1130117.1"/>
    </source>
</evidence>
<evidence type="ECO:0000256" key="6">
    <source>
        <dbReference type="ARBA" id="ARBA00022692"/>
    </source>
</evidence>
<organism evidence="13 14">
    <name type="scientific">Melipona bicolor</name>
    <dbReference type="NCBI Taxonomy" id="60889"/>
    <lineage>
        <taxon>Eukaryota</taxon>
        <taxon>Metazoa</taxon>
        <taxon>Ecdysozoa</taxon>
        <taxon>Arthropoda</taxon>
        <taxon>Hexapoda</taxon>
        <taxon>Insecta</taxon>
        <taxon>Pterygota</taxon>
        <taxon>Neoptera</taxon>
        <taxon>Endopterygota</taxon>
        <taxon>Hymenoptera</taxon>
        <taxon>Apocrita</taxon>
        <taxon>Aculeata</taxon>
        <taxon>Apoidea</taxon>
        <taxon>Anthophila</taxon>
        <taxon>Apidae</taxon>
        <taxon>Melipona</taxon>
    </lineage>
</organism>
<feature type="domain" description="GPI ethanolamine phosphate transferase 2 C-terminal" evidence="12">
    <location>
        <begin position="509"/>
        <end position="652"/>
    </location>
</feature>
<feature type="domain" description="GPI ethanolamine phosphate transferase 2 C-terminal" evidence="12">
    <location>
        <begin position="726"/>
        <end position="904"/>
    </location>
</feature>
<sequence length="933" mass="107057">MESNEMDKNIIILSYIVFVGPLSIVLFLYGFFPLMHCDNTIATQDDIPKFIENTRVKIDTLYEPIAKRLIVMIIDALRWDFIKGSVGKIAMPITSSLIANSSAYLLQTKVQPPTVTMPRIKAITTGMIPSFIDVALNFGSKPVTGDSLLFQAKKAGYKSVFYGDDTWITLFPSIFDRYDGTTSFFVTDFTEVDDNVTRHIHEELYNNNDWSIMILHYLGLDHIGHVHGPFSPLIKTKLKEMDNVIAKIQIKVQKWNQNNDSTVFIICGDHGMKDSGGHGGSTVSETTVPFVIIGTENHQNYIKDPIEISQIDIASTLSVILGVPIPYSNIGTIFLDALYNLPISKKLFILYYNSKQVFNHFQKLVGYESKYAYHKYLEAIKLHNAWLNTKDHPDDMTDDIILSYKSALKGMKEILISSIVKYDFQIITIAIIFLCQIICILVGEISFKSASLKGVVFFISLNVLLWLIGNCFWKYENTALLHTSNLIITLCIIIVSIINSYLLANIRSFSIFRSKIIKSEMGEWLLSFGTLIHAISFIGTSFVEEEHQTWYFYWVTVLVLLLYNFLSKCFAREFSQSHYQGNLYAQISIKLFLLLIGHRILRKLNSTGDKYAHLPDIAGFLIKQESRLGMTIVLIAGLALLMWIDFIHENKTHKKLSLVLNFIISICIYLRHMHNNRVAKIPFYPPTRGIFEVQIFWFLLVMNLAKYIYELICIRRRYSRFFPKVSLYFILQTWTMIAAMLHQPHSVILLPFQIIFSSVIYEIIKNNITQNIWVLLYTWIGNVFYFYQGNSNSLATVDVAAGYVGVQSYMPFINGSLLIINTYAAPLLSYFLLIYHAILQHPHNTCETIARISKIYITWRLLPVCIYTIIISIQRHHLFVWSVFSPKLLYEAVHSTVICSAVFIMLILATVQKAINNCNRRSYLDFSFSLSIK</sequence>
<dbReference type="InterPro" id="IPR045687">
    <property type="entry name" value="PIGG/GPI7_C"/>
</dbReference>
<dbReference type="InterPro" id="IPR002591">
    <property type="entry name" value="Phosphodiest/P_Trfase"/>
</dbReference>
<keyword evidence="5" id="KW-0808">Transferase</keyword>
<feature type="transmembrane region" description="Helical" evidence="11">
    <location>
        <begin position="771"/>
        <end position="788"/>
    </location>
</feature>
<dbReference type="CDD" id="cd16024">
    <property type="entry name" value="GPI_EPT_2"/>
    <property type="match status" value="1"/>
</dbReference>
<evidence type="ECO:0000256" key="1">
    <source>
        <dbReference type="ARBA" id="ARBA00004477"/>
    </source>
</evidence>
<feature type="transmembrane region" description="Helical" evidence="11">
    <location>
        <begin position="424"/>
        <end position="443"/>
    </location>
</feature>
<evidence type="ECO:0000256" key="11">
    <source>
        <dbReference type="SAM" id="Phobius"/>
    </source>
</evidence>
<feature type="transmembrane region" description="Helical" evidence="11">
    <location>
        <begin position="893"/>
        <end position="911"/>
    </location>
</feature>
<dbReference type="Gene3D" id="3.40.720.10">
    <property type="entry name" value="Alkaline Phosphatase, subunit A"/>
    <property type="match status" value="1"/>
</dbReference>
<feature type="transmembrane region" description="Helical" evidence="11">
    <location>
        <begin position="524"/>
        <end position="543"/>
    </location>
</feature>
<proteinExistence type="inferred from homology"/>
<evidence type="ECO:0000256" key="8">
    <source>
        <dbReference type="ARBA" id="ARBA00022989"/>
    </source>
</evidence>
<evidence type="ECO:0000256" key="10">
    <source>
        <dbReference type="ARBA" id="ARBA00023180"/>
    </source>
</evidence>
<keyword evidence="8 11" id="KW-1133">Transmembrane helix</keyword>
<evidence type="ECO:0000259" key="12">
    <source>
        <dbReference type="Pfam" id="PF19316"/>
    </source>
</evidence>
<comment type="pathway">
    <text evidence="2">Glycolipid biosynthesis; glycosylphosphatidylinositol-anchor biosynthesis.</text>
</comment>
<protein>
    <recommendedName>
        <fullName evidence="12">GPI ethanolamine phosphate transferase 2 C-terminal domain-containing protein</fullName>
    </recommendedName>
</protein>
<keyword evidence="9 11" id="KW-0472">Membrane</keyword>